<organism evidence="1 2">
    <name type="scientific">Clunio marinus</name>
    <dbReference type="NCBI Taxonomy" id="568069"/>
    <lineage>
        <taxon>Eukaryota</taxon>
        <taxon>Metazoa</taxon>
        <taxon>Ecdysozoa</taxon>
        <taxon>Arthropoda</taxon>
        <taxon>Hexapoda</taxon>
        <taxon>Insecta</taxon>
        <taxon>Pterygota</taxon>
        <taxon>Neoptera</taxon>
        <taxon>Endopterygota</taxon>
        <taxon>Diptera</taxon>
        <taxon>Nematocera</taxon>
        <taxon>Chironomoidea</taxon>
        <taxon>Chironomidae</taxon>
        <taxon>Clunio</taxon>
    </lineage>
</organism>
<accession>A0A1J1I061</accession>
<dbReference type="AlphaFoldDB" id="A0A1J1I061"/>
<evidence type="ECO:0000313" key="2">
    <source>
        <dbReference type="Proteomes" id="UP000183832"/>
    </source>
</evidence>
<keyword evidence="2" id="KW-1185">Reference proteome</keyword>
<proteinExistence type="predicted"/>
<name>A0A1J1I061_9DIPT</name>
<dbReference type="Proteomes" id="UP000183832">
    <property type="component" value="Unassembled WGS sequence"/>
</dbReference>
<dbReference type="EMBL" id="CVRI01000036">
    <property type="protein sequence ID" value="CRK92956.1"/>
    <property type="molecule type" value="Genomic_DNA"/>
</dbReference>
<evidence type="ECO:0000313" key="1">
    <source>
        <dbReference type="EMBL" id="CRK92956.1"/>
    </source>
</evidence>
<protein>
    <submittedName>
        <fullName evidence="1">CLUMA_CG006627, isoform A</fullName>
    </submittedName>
</protein>
<reference evidence="1 2" key="1">
    <citation type="submission" date="2015-04" db="EMBL/GenBank/DDBJ databases">
        <authorList>
            <person name="Syromyatnikov M.Y."/>
            <person name="Popov V.N."/>
        </authorList>
    </citation>
    <scope>NUCLEOTIDE SEQUENCE [LARGE SCALE GENOMIC DNA]</scope>
</reference>
<gene>
    <name evidence="1" type="ORF">CLUMA_CG006627</name>
</gene>
<sequence length="126" mass="14927">MKGKALFNATTISKIQPSILWKEVSSASHFRKDRQLRPFELFQWKTILSSSVRNLQTCKFFLFEIQFLKMIFPKFHHETPLIQFKLEYEIIINLAVNQKLNDELKDAINCLKLNRDLDHASFLVLQ</sequence>